<feature type="region of interest" description="Disordered" evidence="1">
    <location>
        <begin position="1"/>
        <end position="130"/>
    </location>
</feature>
<dbReference type="Pfam" id="PF09365">
    <property type="entry name" value="DUF2461"/>
    <property type="match status" value="2"/>
</dbReference>
<accession>A0A9W9XSQ5</accession>
<dbReference type="AlphaFoldDB" id="A0A9W9XSQ5"/>
<organism evidence="2 3">
    <name type="scientific">Penicillium fimorum</name>
    <dbReference type="NCBI Taxonomy" id="1882269"/>
    <lineage>
        <taxon>Eukaryota</taxon>
        <taxon>Fungi</taxon>
        <taxon>Dikarya</taxon>
        <taxon>Ascomycota</taxon>
        <taxon>Pezizomycotina</taxon>
        <taxon>Eurotiomycetes</taxon>
        <taxon>Eurotiomycetidae</taxon>
        <taxon>Eurotiales</taxon>
        <taxon>Aspergillaceae</taxon>
        <taxon>Penicillium</taxon>
    </lineage>
</organism>
<evidence type="ECO:0000313" key="3">
    <source>
        <dbReference type="Proteomes" id="UP001149954"/>
    </source>
</evidence>
<evidence type="ECO:0000313" key="2">
    <source>
        <dbReference type="EMBL" id="KAJ5502688.1"/>
    </source>
</evidence>
<comment type="caution">
    <text evidence="2">The sequence shown here is derived from an EMBL/GenBank/DDBJ whole genome shotgun (WGS) entry which is preliminary data.</text>
</comment>
<dbReference type="OrthoDB" id="2537769at2759"/>
<feature type="compositionally biased region" description="Acidic residues" evidence="1">
    <location>
        <begin position="60"/>
        <end position="74"/>
    </location>
</feature>
<reference evidence="2" key="2">
    <citation type="journal article" date="2023" name="IMA Fungus">
        <title>Comparative genomic study of the Penicillium genus elucidates a diverse pangenome and 15 lateral gene transfer events.</title>
        <authorList>
            <person name="Petersen C."/>
            <person name="Sorensen T."/>
            <person name="Nielsen M.R."/>
            <person name="Sondergaard T.E."/>
            <person name="Sorensen J.L."/>
            <person name="Fitzpatrick D.A."/>
            <person name="Frisvad J.C."/>
            <person name="Nielsen K.L."/>
        </authorList>
    </citation>
    <scope>NUCLEOTIDE SEQUENCE</scope>
    <source>
        <strain evidence="2">IBT 29495</strain>
    </source>
</reference>
<name>A0A9W9XSQ5_9EURO</name>
<dbReference type="Proteomes" id="UP001149954">
    <property type="component" value="Unassembled WGS sequence"/>
</dbReference>
<feature type="compositionally biased region" description="Acidic residues" evidence="1">
    <location>
        <begin position="90"/>
        <end position="103"/>
    </location>
</feature>
<sequence length="422" mass="46668">MPRRSSRPDPMSPEAPVAPKRRASARLSAAEPEVKRVKSNVDLTLRQAKSTTSKSKYFEPEDSDEPDSESDASAEDSSGSLYEEAKEESPAEEVEPEELSDTNEDTKNKPSARGNPRQSTSSGSDPMKGKELWREGVRVGLEPGQEVIIAKPKARDAGKTPYQDEILHPNTKLFLIDLVGNNDRQWLKAHDPDYRAAKKDFETFVESLTPKIAEVDATVPELPVKDLVFRIHRDVRFSKNPLPYKVGYPPRGSLSLCPSQVCVTGTHFSAAWSRTGKKGPYAAYYVHFQPGSCFVGCGLWNPESEPLALLREEIDGNSAGLKGILRAPGMRREFLKGASDDDDAVVDAFTHHNRESALKTKPKGYEADNKNIKLLRLRSFTIGKPIADNELTGDDAQEKITALVGIMEPFVTYLNSVVMPDQ</sequence>
<evidence type="ECO:0000256" key="1">
    <source>
        <dbReference type="SAM" id="MobiDB-lite"/>
    </source>
</evidence>
<dbReference type="InterPro" id="IPR012808">
    <property type="entry name" value="CHP02453"/>
</dbReference>
<dbReference type="EMBL" id="JAPWDS010000003">
    <property type="protein sequence ID" value="KAJ5502688.1"/>
    <property type="molecule type" value="Genomic_DNA"/>
</dbReference>
<reference evidence="2" key="1">
    <citation type="submission" date="2022-12" db="EMBL/GenBank/DDBJ databases">
        <authorList>
            <person name="Petersen C."/>
        </authorList>
    </citation>
    <scope>NUCLEOTIDE SEQUENCE</scope>
    <source>
        <strain evidence="2">IBT 29495</strain>
    </source>
</reference>
<keyword evidence="3" id="KW-1185">Reference proteome</keyword>
<protein>
    <submittedName>
        <fullName evidence="2">Uncharacterized protein</fullName>
    </submittedName>
</protein>
<dbReference type="PANTHER" id="PTHR36452:SF1">
    <property type="entry name" value="DUF2461 DOMAIN-CONTAINING PROTEIN"/>
    <property type="match status" value="1"/>
</dbReference>
<proteinExistence type="predicted"/>
<dbReference type="PANTHER" id="PTHR36452">
    <property type="entry name" value="CHROMOSOME 12, WHOLE GENOME SHOTGUN SEQUENCE"/>
    <property type="match status" value="1"/>
</dbReference>
<gene>
    <name evidence="2" type="ORF">N7463_005562</name>
</gene>